<dbReference type="Pfam" id="PF17774">
    <property type="entry name" value="YlmH_RBD"/>
    <property type="match status" value="1"/>
</dbReference>
<name>A0A917A8J9_9STRE</name>
<sequence>MADKKDIIQHFSNEDSRFIDQCLEWVKRVEDTYTYVLTPFINPHQAEIVTIIGKTHGLHVHVSSDYLPSESVRVILAPSYYELLLSDFEITLLEIVYPSKFYQLKHGQILGTLLNRLGIERKVFGDILVSHQRAQVLVDEKFQQFFRDEIRKIAKVPVQLREVSWDKRLISEEKTATKELVVSSLRLDKLVAAAFHLSRAISADLILKKQVKVNYEVVDNPSKSIGQNDLMSVRGYGRFKVIGEQGLSKNGKHKIRIELLSSK</sequence>
<dbReference type="InterPro" id="IPR002942">
    <property type="entry name" value="S4_RNA-bd"/>
</dbReference>
<dbReference type="SUPFAM" id="SSF55174">
    <property type="entry name" value="Alpha-L RNA-binding motif"/>
    <property type="match status" value="1"/>
</dbReference>
<protein>
    <submittedName>
        <fullName evidence="2">S4 domain-containing protein YlmH</fullName>
    </submittedName>
</protein>
<dbReference type="PANTHER" id="PTHR13633:SF3">
    <property type="entry name" value="MITOCHONDRIAL TRANSCRIPTION RESCUE FACTOR 1"/>
    <property type="match status" value="1"/>
</dbReference>
<dbReference type="EMBL" id="BMJN01000025">
    <property type="protein sequence ID" value="GGE34221.1"/>
    <property type="molecule type" value="Genomic_DNA"/>
</dbReference>
<evidence type="ECO:0000313" key="2">
    <source>
        <dbReference type="EMBL" id="GGE34221.1"/>
    </source>
</evidence>
<dbReference type="CDD" id="cd00165">
    <property type="entry name" value="S4"/>
    <property type="match status" value="1"/>
</dbReference>
<keyword evidence="3" id="KW-1185">Reference proteome</keyword>
<comment type="caution">
    <text evidence="2">The sequence shown here is derived from an EMBL/GenBank/DDBJ whole genome shotgun (WGS) entry which is preliminary data.</text>
</comment>
<dbReference type="InterPro" id="IPR040591">
    <property type="entry name" value="RqcP2_RBD"/>
</dbReference>
<dbReference type="GO" id="GO:0003723">
    <property type="term" value="F:RNA binding"/>
    <property type="evidence" value="ECO:0007669"/>
    <property type="project" value="InterPro"/>
</dbReference>
<dbReference type="OrthoDB" id="9812787at2"/>
<accession>A0A917A8J9</accession>
<evidence type="ECO:0000313" key="3">
    <source>
        <dbReference type="Proteomes" id="UP000660801"/>
    </source>
</evidence>
<dbReference type="PANTHER" id="PTHR13633">
    <property type="entry name" value="MITOCHONDRIAL TRANSCRIPTION RESCUE FACTOR 1"/>
    <property type="match status" value="1"/>
</dbReference>
<reference evidence="2" key="2">
    <citation type="submission" date="2020-09" db="EMBL/GenBank/DDBJ databases">
        <authorList>
            <person name="Sun Q."/>
            <person name="Zhou Y."/>
        </authorList>
    </citation>
    <scope>NUCLEOTIDE SEQUENCE</scope>
    <source>
        <strain evidence="2">CGMCC 1.15533</strain>
    </source>
</reference>
<dbReference type="Gene3D" id="3.30.70.330">
    <property type="match status" value="1"/>
</dbReference>
<dbReference type="SMART" id="SM00363">
    <property type="entry name" value="S4"/>
    <property type="match status" value="1"/>
</dbReference>
<reference evidence="2" key="1">
    <citation type="journal article" date="2014" name="Int. J. Syst. Evol. Microbiol.">
        <title>Complete genome sequence of Corynebacterium casei LMG S-19264T (=DSM 44701T), isolated from a smear-ripened cheese.</title>
        <authorList>
            <consortium name="US DOE Joint Genome Institute (JGI-PGF)"/>
            <person name="Walter F."/>
            <person name="Albersmeier A."/>
            <person name="Kalinowski J."/>
            <person name="Ruckert C."/>
        </authorList>
    </citation>
    <scope>NUCLEOTIDE SEQUENCE</scope>
    <source>
        <strain evidence="2">CGMCC 1.15533</strain>
    </source>
</reference>
<organism evidence="2 3">
    <name type="scientific">Streptococcus himalayensis</name>
    <dbReference type="NCBI Taxonomy" id="1888195"/>
    <lineage>
        <taxon>Bacteria</taxon>
        <taxon>Bacillati</taxon>
        <taxon>Bacillota</taxon>
        <taxon>Bacilli</taxon>
        <taxon>Lactobacillales</taxon>
        <taxon>Streptococcaceae</taxon>
        <taxon>Streptococcus</taxon>
    </lineage>
</organism>
<dbReference type="Pfam" id="PF21278">
    <property type="entry name" value="YlmH_1st"/>
    <property type="match status" value="1"/>
</dbReference>
<dbReference type="InterPro" id="IPR012677">
    <property type="entry name" value="Nucleotide-bd_a/b_plait_sf"/>
</dbReference>
<dbReference type="AlphaFoldDB" id="A0A917A8J9"/>
<dbReference type="InterPro" id="IPR048443">
    <property type="entry name" value="RqcP2_N"/>
</dbReference>
<proteinExistence type="predicted"/>
<dbReference type="InterPro" id="IPR036986">
    <property type="entry name" value="S4_RNA-bd_sf"/>
</dbReference>
<gene>
    <name evidence="2" type="ORF">GCM10011510_14500</name>
</gene>
<evidence type="ECO:0000259" key="1">
    <source>
        <dbReference type="SMART" id="SM00363"/>
    </source>
</evidence>
<feature type="domain" description="RNA-binding S4" evidence="1">
    <location>
        <begin position="185"/>
        <end position="247"/>
    </location>
</feature>
<dbReference type="Proteomes" id="UP000660801">
    <property type="component" value="Unassembled WGS sequence"/>
</dbReference>
<dbReference type="Pfam" id="PF01479">
    <property type="entry name" value="S4"/>
    <property type="match status" value="1"/>
</dbReference>
<dbReference type="Gene3D" id="3.30.1370.160">
    <property type="match status" value="1"/>
</dbReference>
<dbReference type="Gene3D" id="3.10.290.10">
    <property type="entry name" value="RNA-binding S4 domain"/>
    <property type="match status" value="1"/>
</dbReference>
<dbReference type="RefSeq" id="WP_068991450.1">
    <property type="nucleotide sequence ID" value="NZ_BMJN01000025.1"/>
</dbReference>